<reference evidence="1 2" key="1">
    <citation type="submission" date="2020-08" db="EMBL/GenBank/DDBJ databases">
        <title>Novel species isolated from subtropical streams in China.</title>
        <authorList>
            <person name="Lu H."/>
        </authorList>
    </citation>
    <scope>NUCLEOTIDE SEQUENCE [LARGE SCALE GENOMIC DNA]</scope>
    <source>
        <strain evidence="1 2">LX15W</strain>
    </source>
</reference>
<evidence type="ECO:0000313" key="1">
    <source>
        <dbReference type="EMBL" id="MBC3875787.1"/>
    </source>
</evidence>
<comment type="caution">
    <text evidence="1">The sequence shown here is derived from an EMBL/GenBank/DDBJ whole genome shotgun (WGS) entry which is preliminary data.</text>
</comment>
<dbReference type="EMBL" id="JACOGA010000023">
    <property type="protein sequence ID" value="MBC3875787.1"/>
    <property type="molecule type" value="Genomic_DNA"/>
</dbReference>
<proteinExistence type="predicted"/>
<sequence>MHLEQLNLTYLLNEDRILLRIGFSVKDAEQKKQEIQLFFTRRMLQRLWPTLMEAIAAHMRLNRPETAFASDELVNMEHQQAVNSIQENGNFNKAYEAENRKSLHGERPLLLETIKFHLQPNAPLWIQFVTQQNGTIDLKLETSLIHGFCKLLIDAEKASGWDLQLNLPKADEMSVPAHLLN</sequence>
<dbReference type="RefSeq" id="WP_186943747.1">
    <property type="nucleotide sequence ID" value="NZ_JACOGA010000023.1"/>
</dbReference>
<keyword evidence="2" id="KW-1185">Reference proteome</keyword>
<accession>A0ABR6YGW8</accession>
<gene>
    <name evidence="1" type="ORF">H8K55_19520</name>
</gene>
<name>A0ABR6YGW8_9BURK</name>
<evidence type="ECO:0000313" key="2">
    <source>
        <dbReference type="Proteomes" id="UP000624279"/>
    </source>
</evidence>
<protein>
    <submittedName>
        <fullName evidence="1">Uncharacterized protein</fullName>
    </submittedName>
</protein>
<dbReference type="Proteomes" id="UP000624279">
    <property type="component" value="Unassembled WGS sequence"/>
</dbReference>
<organism evidence="1 2">
    <name type="scientific">Undibacterium flavidum</name>
    <dbReference type="NCBI Taxonomy" id="2762297"/>
    <lineage>
        <taxon>Bacteria</taxon>
        <taxon>Pseudomonadati</taxon>
        <taxon>Pseudomonadota</taxon>
        <taxon>Betaproteobacteria</taxon>
        <taxon>Burkholderiales</taxon>
        <taxon>Oxalobacteraceae</taxon>
        <taxon>Undibacterium</taxon>
    </lineage>
</organism>